<accession>U9UCI6</accession>
<dbReference type="Gene3D" id="2.130.10.10">
    <property type="entry name" value="YVTN repeat-like/Quinoprotein amine dehydrogenase"/>
    <property type="match status" value="1"/>
</dbReference>
<protein>
    <submittedName>
        <fullName evidence="1">Uncharacterized protein</fullName>
    </submittedName>
</protein>
<dbReference type="HOGENOM" id="CLU_776458_0_0_1"/>
<proteinExistence type="predicted"/>
<gene>
    <name evidence="1" type="ORF">GLOINDRAFT_94515</name>
</gene>
<dbReference type="InterPro" id="IPR036322">
    <property type="entry name" value="WD40_repeat_dom_sf"/>
</dbReference>
<reference evidence="1" key="1">
    <citation type="submission" date="2013-07" db="EMBL/GenBank/DDBJ databases">
        <title>The genome of an arbuscular mycorrhizal fungus provides insights into the evolution of the oldest plant symbiosis.</title>
        <authorList>
            <consortium name="DOE Joint Genome Institute"/>
            <person name="Tisserant E."/>
            <person name="Malbreil M."/>
            <person name="Kuo A."/>
            <person name="Kohler A."/>
            <person name="Symeonidi A."/>
            <person name="Balestrini R."/>
            <person name="Charron P."/>
            <person name="Duensing N."/>
            <person name="Frei-dit-Frey N."/>
            <person name="Gianinazzi-Pearson V."/>
            <person name="Gilbert B."/>
            <person name="Handa Y."/>
            <person name="Hijri M."/>
            <person name="Kaul R."/>
            <person name="Kawaguchi M."/>
            <person name="Krajinski F."/>
            <person name="Lammers P."/>
            <person name="Lapierre D."/>
            <person name="Masclaux F.G."/>
            <person name="Murat C."/>
            <person name="Morin E."/>
            <person name="Ndikumana S."/>
            <person name="Pagni M."/>
            <person name="Petitpierre D."/>
            <person name="Requena N."/>
            <person name="Rosikiewicz P."/>
            <person name="Riley R."/>
            <person name="Saito K."/>
            <person name="San Clemente H."/>
            <person name="Shapiro H."/>
            <person name="van Tuinen D."/>
            <person name="Becard G."/>
            <person name="Bonfante P."/>
            <person name="Paszkowski U."/>
            <person name="Shachar-Hill Y."/>
            <person name="Young J.P."/>
            <person name="Sanders I.R."/>
            <person name="Henrissat B."/>
            <person name="Rensing S.A."/>
            <person name="Grigoriev I.V."/>
            <person name="Corradi N."/>
            <person name="Roux C."/>
            <person name="Martin F."/>
        </authorList>
    </citation>
    <scope>NUCLEOTIDE SEQUENCE</scope>
    <source>
        <strain evidence="1">DAOM 197198</strain>
    </source>
</reference>
<dbReference type="InterPro" id="IPR015943">
    <property type="entry name" value="WD40/YVTN_repeat-like_dom_sf"/>
</dbReference>
<dbReference type="eggNOG" id="ENOG502TDCG">
    <property type="taxonomic scope" value="Eukaryota"/>
</dbReference>
<name>U9UCI6_RHIID</name>
<dbReference type="EMBL" id="KI281169">
    <property type="protein sequence ID" value="ESA16283.1"/>
    <property type="molecule type" value="Genomic_DNA"/>
</dbReference>
<dbReference type="SUPFAM" id="SSF50978">
    <property type="entry name" value="WD40 repeat-like"/>
    <property type="match status" value="1"/>
</dbReference>
<dbReference type="AlphaFoldDB" id="U9UCI6"/>
<sequence>MDVHIIQIEYDKYNKHFDHIDPQKAHNGEQISLVSSSPNGRYVITYSYNDNSIEEWDVEDSKLVLKFRENVNDSELVCYVLGSEIKTFKMPNIKSPIRLNPPPKMQRPRINFTKKGNLAIFDDNKILVYSKDEKFRLKFSYSLGFTADRIDKVNNIFTVISKGNSIVIKYNNEIAIFSESVHFPIQNIKLKDTNIRKIELCKIQNNDYLLAFNLPGKYEKQDEKYKKQNIFLYHITDINKQPIDVSKIFNKGHYEDKFYEYNSVLEKAFGLVNGEFSCINVDFDQEFLDKHKVFFGSHRDDDDFVGWNNYLYQGSYCNDTLAFPDMRITHGTRSGTGKFLIIMHWRYDIMEIVLATL</sequence>
<evidence type="ECO:0000313" key="1">
    <source>
        <dbReference type="EMBL" id="ESA16283.1"/>
    </source>
</evidence>
<dbReference type="VEuPathDB" id="FungiDB:RhiirFUN_019377"/>
<organism evidence="1">
    <name type="scientific">Rhizophagus irregularis (strain DAOM 181602 / DAOM 197198 / MUCL 43194)</name>
    <name type="common">Arbuscular mycorrhizal fungus</name>
    <name type="synonym">Glomus intraradices</name>
    <dbReference type="NCBI Taxonomy" id="747089"/>
    <lineage>
        <taxon>Eukaryota</taxon>
        <taxon>Fungi</taxon>
        <taxon>Fungi incertae sedis</taxon>
        <taxon>Mucoromycota</taxon>
        <taxon>Glomeromycotina</taxon>
        <taxon>Glomeromycetes</taxon>
        <taxon>Glomerales</taxon>
        <taxon>Glomeraceae</taxon>
        <taxon>Rhizophagus</taxon>
    </lineage>
</organism>